<evidence type="ECO:0000313" key="3">
    <source>
        <dbReference type="EMBL" id="KCV67352.1"/>
    </source>
</evidence>
<keyword evidence="2" id="KW-0472">Membrane</keyword>
<organism evidence="3">
    <name type="scientific">Fonticula alba</name>
    <name type="common">Slime mold</name>
    <dbReference type="NCBI Taxonomy" id="691883"/>
    <lineage>
        <taxon>Eukaryota</taxon>
        <taxon>Rotosphaerida</taxon>
        <taxon>Fonticulaceae</taxon>
        <taxon>Fonticula</taxon>
    </lineage>
</organism>
<keyword evidence="2" id="KW-1133">Transmembrane helix</keyword>
<gene>
    <name evidence="3" type="ORF">H696_06220</name>
</gene>
<proteinExistence type="predicted"/>
<feature type="transmembrane region" description="Helical" evidence="2">
    <location>
        <begin position="121"/>
        <end position="138"/>
    </location>
</feature>
<reference evidence="3" key="1">
    <citation type="submission" date="2013-04" db="EMBL/GenBank/DDBJ databases">
        <title>The Genome Sequence of Fonticula alba ATCC 38817.</title>
        <authorList>
            <consortium name="The Broad Institute Genomics Platform"/>
            <person name="Russ C."/>
            <person name="Cuomo C."/>
            <person name="Burger G."/>
            <person name="Gray M.W."/>
            <person name="Holland P.W.H."/>
            <person name="King N."/>
            <person name="Lang F.B.F."/>
            <person name="Roger A.J."/>
            <person name="Ruiz-Trillo I."/>
            <person name="Brown M."/>
            <person name="Walker B."/>
            <person name="Young S."/>
            <person name="Zeng Q."/>
            <person name="Gargeya S."/>
            <person name="Fitzgerald M."/>
            <person name="Haas B."/>
            <person name="Abouelleil A."/>
            <person name="Allen A.W."/>
            <person name="Alvarado L."/>
            <person name="Arachchi H.M."/>
            <person name="Berlin A.M."/>
            <person name="Chapman S.B."/>
            <person name="Gainer-Dewar J."/>
            <person name="Goldberg J."/>
            <person name="Griggs A."/>
            <person name="Gujja S."/>
            <person name="Hansen M."/>
            <person name="Howarth C."/>
            <person name="Imamovic A."/>
            <person name="Ireland A."/>
            <person name="Larimer J."/>
            <person name="McCowan C."/>
            <person name="Murphy C."/>
            <person name="Pearson M."/>
            <person name="Poon T.W."/>
            <person name="Priest M."/>
            <person name="Roberts A."/>
            <person name="Saif S."/>
            <person name="Shea T."/>
            <person name="Sisk P."/>
            <person name="Sykes S."/>
            <person name="Wortman J."/>
            <person name="Nusbaum C."/>
            <person name="Birren B."/>
        </authorList>
    </citation>
    <scope>NUCLEOTIDE SEQUENCE [LARGE SCALE GENOMIC DNA]</scope>
    <source>
        <strain evidence="3">ATCC 38817</strain>
    </source>
</reference>
<dbReference type="EMBL" id="KB932232">
    <property type="protein sequence ID" value="KCV67352.1"/>
    <property type="molecule type" value="Genomic_DNA"/>
</dbReference>
<dbReference type="Proteomes" id="UP000030693">
    <property type="component" value="Unassembled WGS sequence"/>
</dbReference>
<evidence type="ECO:0000256" key="1">
    <source>
        <dbReference type="SAM" id="MobiDB-lite"/>
    </source>
</evidence>
<evidence type="ECO:0000313" key="4">
    <source>
        <dbReference type="Proteomes" id="UP000030693"/>
    </source>
</evidence>
<feature type="region of interest" description="Disordered" evidence="1">
    <location>
        <begin position="145"/>
        <end position="164"/>
    </location>
</feature>
<feature type="transmembrane region" description="Helical" evidence="2">
    <location>
        <begin position="89"/>
        <end position="109"/>
    </location>
</feature>
<name>A0A058Z1F1_FONAL</name>
<accession>A0A058Z1F1</accession>
<keyword evidence="2" id="KW-0812">Transmembrane</keyword>
<keyword evidence="4" id="KW-1185">Reference proteome</keyword>
<sequence>MTSPKVLAFLAGVCGAGAGVVLALAARLFPGDPVAVLKSGGMAALQEVFPSLALYGLHFALNAAMWWFHTASVASAPRDPASREKSPEPSSSAAAVVTLVANTVFSALLSRLLLGERLGHPWRWAIGAAVAGLGATLVTRGTGAAEAAAPPAPDGSHIARTKAD</sequence>
<protein>
    <submittedName>
        <fullName evidence="3">Uncharacterized protein</fullName>
    </submittedName>
</protein>
<dbReference type="GeneID" id="20530945"/>
<evidence type="ECO:0000256" key="2">
    <source>
        <dbReference type="SAM" id="Phobius"/>
    </source>
</evidence>
<dbReference type="AlphaFoldDB" id="A0A058Z1F1"/>
<dbReference type="RefSeq" id="XP_009498241.1">
    <property type="nucleotide sequence ID" value="XM_009499966.1"/>
</dbReference>